<keyword evidence="8 10" id="KW-0472">Membrane</keyword>
<feature type="transmembrane region" description="Helical" evidence="10">
    <location>
        <begin position="337"/>
        <end position="357"/>
    </location>
</feature>
<dbReference type="AlphaFoldDB" id="A0ABD0KH04"/>
<dbReference type="PANTHER" id="PTHR13416">
    <property type="match status" value="1"/>
</dbReference>
<evidence type="ECO:0000256" key="10">
    <source>
        <dbReference type="SAM" id="Phobius"/>
    </source>
</evidence>
<evidence type="ECO:0000256" key="8">
    <source>
        <dbReference type="ARBA" id="ARBA00023136"/>
    </source>
</evidence>
<dbReference type="Pfam" id="PF07787">
    <property type="entry name" value="TMEM43"/>
    <property type="match status" value="1"/>
</dbReference>
<keyword evidence="12" id="KW-1185">Reference proteome</keyword>
<keyword evidence="9" id="KW-0539">Nucleus</keyword>
<keyword evidence="7 10" id="KW-1133">Transmembrane helix</keyword>
<feature type="transmembrane region" description="Helical" evidence="10">
    <location>
        <begin position="68"/>
        <end position="87"/>
    </location>
</feature>
<dbReference type="PANTHER" id="PTHR13416:SF2">
    <property type="entry name" value="TRANSMEMBRANE PROTEIN 43"/>
    <property type="match status" value="1"/>
</dbReference>
<protein>
    <recommendedName>
        <fullName evidence="13">Transmembrane protein 43</fullName>
    </recommendedName>
</protein>
<organism evidence="11 12">
    <name type="scientific">Batillaria attramentaria</name>
    <dbReference type="NCBI Taxonomy" id="370345"/>
    <lineage>
        <taxon>Eukaryota</taxon>
        <taxon>Metazoa</taxon>
        <taxon>Spiralia</taxon>
        <taxon>Lophotrochozoa</taxon>
        <taxon>Mollusca</taxon>
        <taxon>Gastropoda</taxon>
        <taxon>Caenogastropoda</taxon>
        <taxon>Sorbeoconcha</taxon>
        <taxon>Cerithioidea</taxon>
        <taxon>Batillariidae</taxon>
        <taxon>Batillaria</taxon>
    </lineage>
</organism>
<feature type="transmembrane region" description="Helical" evidence="10">
    <location>
        <begin position="301"/>
        <end position="325"/>
    </location>
</feature>
<evidence type="ECO:0000256" key="6">
    <source>
        <dbReference type="ARBA" id="ARBA00022824"/>
    </source>
</evidence>
<dbReference type="InterPro" id="IPR012430">
    <property type="entry name" value="TMEM43_fam"/>
</dbReference>
<evidence type="ECO:0000313" key="11">
    <source>
        <dbReference type="EMBL" id="KAK7486518.1"/>
    </source>
</evidence>
<dbReference type="GO" id="GO:0005789">
    <property type="term" value="C:endoplasmic reticulum membrane"/>
    <property type="evidence" value="ECO:0007669"/>
    <property type="project" value="UniProtKB-SubCell"/>
</dbReference>
<evidence type="ECO:0000256" key="4">
    <source>
        <dbReference type="ARBA" id="ARBA00006627"/>
    </source>
</evidence>
<comment type="caution">
    <text evidence="11">The sequence shown here is derived from an EMBL/GenBank/DDBJ whole genome shotgun (WGS) entry which is preliminary data.</text>
</comment>
<evidence type="ECO:0000256" key="1">
    <source>
        <dbReference type="ARBA" id="ARBA00004127"/>
    </source>
</evidence>
<proteinExistence type="inferred from homology"/>
<dbReference type="EMBL" id="JACVVK020000177">
    <property type="protein sequence ID" value="KAK7486518.1"/>
    <property type="molecule type" value="Genomic_DNA"/>
</dbReference>
<evidence type="ECO:0008006" key="13">
    <source>
        <dbReference type="Google" id="ProtNLM"/>
    </source>
</evidence>
<evidence type="ECO:0000256" key="5">
    <source>
        <dbReference type="ARBA" id="ARBA00022692"/>
    </source>
</evidence>
<evidence type="ECO:0000256" key="9">
    <source>
        <dbReference type="ARBA" id="ARBA00023242"/>
    </source>
</evidence>
<comment type="similarity">
    <text evidence="4">Belongs to the TMEM43 family.</text>
</comment>
<evidence type="ECO:0000256" key="7">
    <source>
        <dbReference type="ARBA" id="ARBA00022989"/>
    </source>
</evidence>
<accession>A0ABD0KH04</accession>
<keyword evidence="6" id="KW-0256">Endoplasmic reticulum</keyword>
<keyword evidence="5 10" id="KW-0812">Transmembrane</keyword>
<sequence>MSLVSLDRQLFVRSIRFSFVRLFSVGRSSKQSPYPDDPGMHNPHGRDMYTNVTYRQNPGFCERVRNSLVAIVVGIVLLVVSCCLLFWNEGRAVQTAQSLDEGLRVLTPLTTTDVAFEMNNGHLVYMTGSLHTEKPVFDPVYKVSVKAIKLRRTVEMYQWVEHQDKREVNEGDVTREETTYSYSLIDQISDFKELPHSSGMSYVDSSLQFFKGYYYSSNNPQYPQLGDIRVKFEYAGLLPGSDLGPPTEVSIVAKQQGSWLETYHTEAGDDLEMLYIGQLSPREVFAKAHATNTLLTWGIRFGGWLLMFVAFGCMTSIVTTLVDWLPVVRELVAMGMGALNAALSISLSLTVIALGWIRYRPWLGILILVMAATPFFFTRLRMFQSSTSRHRNV</sequence>
<feature type="transmembrane region" description="Helical" evidence="10">
    <location>
        <begin position="363"/>
        <end position="382"/>
    </location>
</feature>
<reference evidence="11 12" key="1">
    <citation type="journal article" date="2023" name="Sci. Data">
        <title>Genome assembly of the Korean intertidal mud-creeper Batillaria attramentaria.</title>
        <authorList>
            <person name="Patra A.K."/>
            <person name="Ho P.T."/>
            <person name="Jun S."/>
            <person name="Lee S.J."/>
            <person name="Kim Y."/>
            <person name="Won Y.J."/>
        </authorList>
    </citation>
    <scope>NUCLEOTIDE SEQUENCE [LARGE SCALE GENOMIC DNA]</scope>
    <source>
        <strain evidence="11">Wonlab-2016</strain>
    </source>
</reference>
<evidence type="ECO:0000313" key="12">
    <source>
        <dbReference type="Proteomes" id="UP001519460"/>
    </source>
</evidence>
<dbReference type="Proteomes" id="UP001519460">
    <property type="component" value="Unassembled WGS sequence"/>
</dbReference>
<name>A0ABD0KH04_9CAEN</name>
<gene>
    <name evidence="11" type="ORF">BaRGS_00022184</name>
</gene>
<evidence type="ECO:0000256" key="2">
    <source>
        <dbReference type="ARBA" id="ARBA00004259"/>
    </source>
</evidence>
<evidence type="ECO:0000256" key="3">
    <source>
        <dbReference type="ARBA" id="ARBA00004586"/>
    </source>
</evidence>
<comment type="subcellular location">
    <subcellularLocation>
        <location evidence="1">Endomembrane system</location>
        <topology evidence="1">Multi-pass membrane protein</topology>
    </subcellularLocation>
    <subcellularLocation>
        <location evidence="3">Endoplasmic reticulum membrane</location>
    </subcellularLocation>
    <subcellularLocation>
        <location evidence="2">Nucleus envelope</location>
    </subcellularLocation>
</comment>
<dbReference type="GO" id="GO:0005635">
    <property type="term" value="C:nuclear envelope"/>
    <property type="evidence" value="ECO:0007669"/>
    <property type="project" value="UniProtKB-SubCell"/>
</dbReference>